<feature type="region of interest" description="Disordered" evidence="1">
    <location>
        <begin position="484"/>
        <end position="533"/>
    </location>
</feature>
<sequence length="533" mass="58984">MPPSTRVARRKITHIKDAAEVSDPIIEDTPAFRSQLEDLRKVCQEHCAAYRAPKNTWELGDPPPPKLKSPKGEEKGKPKGRDLLGHYRSGPLVSGIWDPKRHGWPPAGVQLTDAWIYNACKYLSTTERHDRYPADFDGNGMIRQSRVPCGPTFVIAAHGLYAYPIFKGYYVLCGEEGRKYCTWLLQRQRDAISNQFHFRRCIIGPVLPSPSLRPSNGSVIKLQSHCPGVDVASGPKTRLPRPETDIWTVFLNDMVLQYKKPDTYEIVKLASLKPRLTCTESPQSDKLVNRQVAAATASNTPNSKGTTNPVKQERSDPDTISTAPKKSTAASSPTDFVRECRSSSSSTRQTTTTPSTEPSSATGKGKVKRGYPEDQPTPARTPSNRASDTTHSPEAEYGEDRNRKRRRTSQDGQLLSGLYESVMRTKFHFDTFLASSREAEKRHEAYRKAMEQRQKHHNACVEAAIGTFNHIQNCVAYLQEGLGGSDAEGEQIPGKVDSNGGGLQSQRVVGDTDGDDTSEVDSGEEEEEEAGAK</sequence>
<evidence type="ECO:0000256" key="1">
    <source>
        <dbReference type="SAM" id="MobiDB-lite"/>
    </source>
</evidence>
<protein>
    <submittedName>
        <fullName evidence="2">Uncharacterized protein</fullName>
    </submittedName>
</protein>
<feature type="region of interest" description="Disordered" evidence="1">
    <location>
        <begin position="292"/>
        <end position="412"/>
    </location>
</feature>
<dbReference type="RefSeq" id="XP_025434121.1">
    <property type="nucleotide sequence ID" value="XM_025577201.1"/>
</dbReference>
<accession>A0A318ZKN9</accession>
<feature type="compositionally biased region" description="Basic and acidic residues" evidence="1">
    <location>
        <begin position="70"/>
        <end position="84"/>
    </location>
</feature>
<dbReference type="STRING" id="1450539.A0A318ZKN9"/>
<feature type="region of interest" description="Disordered" evidence="1">
    <location>
        <begin position="54"/>
        <end position="84"/>
    </location>
</feature>
<reference evidence="2 3" key="1">
    <citation type="submission" date="2016-12" db="EMBL/GenBank/DDBJ databases">
        <title>The genomes of Aspergillus section Nigri reveals drivers in fungal speciation.</title>
        <authorList>
            <consortium name="DOE Joint Genome Institute"/>
            <person name="Vesth T.C."/>
            <person name="Nybo J."/>
            <person name="Theobald S."/>
            <person name="Brandl J."/>
            <person name="Frisvad J.C."/>
            <person name="Nielsen K.F."/>
            <person name="Lyhne E.K."/>
            <person name="Kogle M.E."/>
            <person name="Kuo A."/>
            <person name="Riley R."/>
            <person name="Clum A."/>
            <person name="Nolan M."/>
            <person name="Lipzen A."/>
            <person name="Salamov A."/>
            <person name="Henrissat B."/>
            <person name="Wiebenga A."/>
            <person name="De Vries R.P."/>
            <person name="Grigoriev I.V."/>
            <person name="Mortensen U.H."/>
            <person name="Andersen M.R."/>
            <person name="Baker S.E."/>
        </authorList>
    </citation>
    <scope>NUCLEOTIDE SEQUENCE [LARGE SCALE GENOMIC DNA]</scope>
    <source>
        <strain evidence="2 3">JOP 1030-1</strain>
    </source>
</reference>
<feature type="compositionally biased region" description="Polar residues" evidence="1">
    <location>
        <begin position="378"/>
        <end position="390"/>
    </location>
</feature>
<evidence type="ECO:0000313" key="3">
    <source>
        <dbReference type="Proteomes" id="UP000248349"/>
    </source>
</evidence>
<feature type="compositionally biased region" description="Polar residues" evidence="1">
    <location>
        <begin position="296"/>
        <end position="310"/>
    </location>
</feature>
<feature type="compositionally biased region" description="Basic and acidic residues" evidence="1">
    <location>
        <begin position="391"/>
        <end position="402"/>
    </location>
</feature>
<evidence type="ECO:0000313" key="2">
    <source>
        <dbReference type="EMBL" id="PYH48139.1"/>
    </source>
</evidence>
<proteinExistence type="predicted"/>
<dbReference type="EMBL" id="KZ821222">
    <property type="protein sequence ID" value="PYH48139.1"/>
    <property type="molecule type" value="Genomic_DNA"/>
</dbReference>
<feature type="compositionally biased region" description="Low complexity" evidence="1">
    <location>
        <begin position="321"/>
        <end position="334"/>
    </location>
</feature>
<dbReference type="GeneID" id="37078430"/>
<feature type="compositionally biased region" description="Low complexity" evidence="1">
    <location>
        <begin position="342"/>
        <end position="362"/>
    </location>
</feature>
<name>A0A318ZKN9_9EURO</name>
<dbReference type="AlphaFoldDB" id="A0A318ZKN9"/>
<dbReference type="OrthoDB" id="4471998at2759"/>
<keyword evidence="3" id="KW-1185">Reference proteome</keyword>
<dbReference type="Proteomes" id="UP000248349">
    <property type="component" value="Unassembled WGS sequence"/>
</dbReference>
<feature type="compositionally biased region" description="Acidic residues" evidence="1">
    <location>
        <begin position="512"/>
        <end position="533"/>
    </location>
</feature>
<gene>
    <name evidence="2" type="ORF">BP01DRAFT_380054</name>
</gene>
<organism evidence="2 3">
    <name type="scientific">Aspergillus saccharolyticus JOP 1030-1</name>
    <dbReference type="NCBI Taxonomy" id="1450539"/>
    <lineage>
        <taxon>Eukaryota</taxon>
        <taxon>Fungi</taxon>
        <taxon>Dikarya</taxon>
        <taxon>Ascomycota</taxon>
        <taxon>Pezizomycotina</taxon>
        <taxon>Eurotiomycetes</taxon>
        <taxon>Eurotiomycetidae</taxon>
        <taxon>Eurotiales</taxon>
        <taxon>Aspergillaceae</taxon>
        <taxon>Aspergillus</taxon>
        <taxon>Aspergillus subgen. Circumdati</taxon>
    </lineage>
</organism>